<dbReference type="Gene3D" id="3.40.50.1000">
    <property type="entry name" value="HAD superfamily/HAD-like"/>
    <property type="match status" value="1"/>
</dbReference>
<proteinExistence type="predicted"/>
<dbReference type="Proteomes" id="UP001148786">
    <property type="component" value="Unassembled WGS sequence"/>
</dbReference>
<protein>
    <recommendedName>
        <fullName evidence="3">HAD-like protein</fullName>
    </recommendedName>
</protein>
<evidence type="ECO:0008006" key="3">
    <source>
        <dbReference type="Google" id="ProtNLM"/>
    </source>
</evidence>
<comment type="caution">
    <text evidence="1">The sequence shown here is derived from an EMBL/GenBank/DDBJ whole genome shotgun (WGS) entry which is preliminary data.</text>
</comment>
<organism evidence="1 2">
    <name type="scientific">Agrocybe chaxingu</name>
    <dbReference type="NCBI Taxonomy" id="84603"/>
    <lineage>
        <taxon>Eukaryota</taxon>
        <taxon>Fungi</taxon>
        <taxon>Dikarya</taxon>
        <taxon>Basidiomycota</taxon>
        <taxon>Agaricomycotina</taxon>
        <taxon>Agaricomycetes</taxon>
        <taxon>Agaricomycetidae</taxon>
        <taxon>Agaricales</taxon>
        <taxon>Agaricineae</taxon>
        <taxon>Strophariaceae</taxon>
        <taxon>Agrocybe</taxon>
    </lineage>
</organism>
<dbReference type="InterPro" id="IPR041492">
    <property type="entry name" value="HAD_2"/>
</dbReference>
<dbReference type="Pfam" id="PF13419">
    <property type="entry name" value="HAD_2"/>
    <property type="match status" value="1"/>
</dbReference>
<dbReference type="InterPro" id="IPR036412">
    <property type="entry name" value="HAD-like_sf"/>
</dbReference>
<reference evidence="1" key="1">
    <citation type="submission" date="2022-07" db="EMBL/GenBank/DDBJ databases">
        <title>Genome Sequence of Agrocybe chaxingu.</title>
        <authorList>
            <person name="Buettner E."/>
        </authorList>
    </citation>
    <scope>NUCLEOTIDE SEQUENCE</scope>
    <source>
        <strain evidence="1">MP-N11</strain>
    </source>
</reference>
<name>A0A9W8JUQ2_9AGAR</name>
<dbReference type="Gene3D" id="1.10.150.240">
    <property type="entry name" value="Putative phosphatase, domain 2"/>
    <property type="match status" value="1"/>
</dbReference>
<dbReference type="SUPFAM" id="SSF56784">
    <property type="entry name" value="HAD-like"/>
    <property type="match status" value="1"/>
</dbReference>
<gene>
    <name evidence="1" type="ORF">NLJ89_g8294</name>
</gene>
<dbReference type="InterPro" id="IPR023214">
    <property type="entry name" value="HAD_sf"/>
</dbReference>
<dbReference type="GO" id="GO:0016791">
    <property type="term" value="F:phosphatase activity"/>
    <property type="evidence" value="ECO:0007669"/>
    <property type="project" value="TreeGrafter"/>
</dbReference>
<dbReference type="OrthoDB" id="40579at2759"/>
<dbReference type="SFLD" id="SFLDS00003">
    <property type="entry name" value="Haloacid_Dehalogenase"/>
    <property type="match status" value="1"/>
</dbReference>
<dbReference type="PANTHER" id="PTHR18901:SF38">
    <property type="entry name" value="PSEUDOURIDINE-5'-PHOSPHATASE"/>
    <property type="match status" value="1"/>
</dbReference>
<evidence type="ECO:0000313" key="2">
    <source>
        <dbReference type="Proteomes" id="UP001148786"/>
    </source>
</evidence>
<dbReference type="SFLD" id="SFLDG01129">
    <property type="entry name" value="C1.5:_HAD__Beta-PGM__Phosphata"/>
    <property type="match status" value="1"/>
</dbReference>
<dbReference type="PANTHER" id="PTHR18901">
    <property type="entry name" value="2-DEOXYGLUCOSE-6-PHOSPHATE PHOSPHATASE 2"/>
    <property type="match status" value="1"/>
</dbReference>
<sequence length="250" mass="27924">MSGPRQPVEYVLFDMDGLMIDSERIYTIATNEALKLSGKDIEMTWEIKAGCMGLRERDAAVHTLSFFPDISISVEDFLVERNRVQDTLWPTVPLLPGVRKIVHHLKKHDIPMAVATSSRRRNFELKTAHHDIFGCFDGKIVCGDDGQYKMQGKPAPDIFLVTAKTFLDRAVGSPNTEPSEVEGLERAKGLVFEDALAGMQAGKRAGMSVVWVPDPNLLKLGHPVDEKPDQILSSLEDFKPEEWGLPPFHT</sequence>
<dbReference type="EMBL" id="JANKHO010001099">
    <property type="protein sequence ID" value="KAJ3503752.1"/>
    <property type="molecule type" value="Genomic_DNA"/>
</dbReference>
<dbReference type="AlphaFoldDB" id="A0A9W8JUQ2"/>
<dbReference type="InterPro" id="IPR023198">
    <property type="entry name" value="PGP-like_dom2"/>
</dbReference>
<accession>A0A9W8JUQ2</accession>
<keyword evidence="2" id="KW-1185">Reference proteome</keyword>
<evidence type="ECO:0000313" key="1">
    <source>
        <dbReference type="EMBL" id="KAJ3503752.1"/>
    </source>
</evidence>